<feature type="compositionally biased region" description="Gly residues" evidence="1">
    <location>
        <begin position="18"/>
        <end position="39"/>
    </location>
</feature>
<evidence type="ECO:0000256" key="2">
    <source>
        <dbReference type="SAM" id="Phobius"/>
    </source>
</evidence>
<evidence type="ECO:0000313" key="4">
    <source>
        <dbReference type="Proteomes" id="UP001056535"/>
    </source>
</evidence>
<protein>
    <submittedName>
        <fullName evidence="3">FxsA family protein</fullName>
    </submittedName>
</protein>
<feature type="region of interest" description="Disordered" evidence="1">
    <location>
        <begin position="1"/>
        <end position="51"/>
    </location>
</feature>
<organism evidence="3 4">
    <name type="scientific">Ornithinimicrobium cryptoxanthini</name>
    <dbReference type="NCBI Taxonomy" id="2934161"/>
    <lineage>
        <taxon>Bacteria</taxon>
        <taxon>Bacillati</taxon>
        <taxon>Actinomycetota</taxon>
        <taxon>Actinomycetes</taxon>
        <taxon>Micrococcales</taxon>
        <taxon>Ornithinimicrobiaceae</taxon>
        <taxon>Ornithinimicrobium</taxon>
    </lineage>
</organism>
<keyword evidence="2" id="KW-1133">Transmembrane helix</keyword>
<sequence>MARTDGLSGPIRPDDSGSGSGPGAAGSGRTGSAGGGGPSGRRRVSSTRPGRRRAPRRLRLIFAGVMLLVLLEIVVLIAVGQAIGPWWTIGLLLLFVVIGSVLVRRESSRTWRALRTAVDTGRMPGRELADASLILVGGLLLLLPGFVSDLLGIFLILPFTRGVSRRLLQVVLGARVATVLPGTMPGAGGARSRSGAGTGSGPGSRGPGGSDVIEGEIVSEDPPPRE</sequence>
<dbReference type="InterPro" id="IPR007313">
    <property type="entry name" value="FxsA"/>
</dbReference>
<feature type="region of interest" description="Disordered" evidence="1">
    <location>
        <begin position="186"/>
        <end position="226"/>
    </location>
</feature>
<keyword evidence="2" id="KW-0812">Transmembrane</keyword>
<gene>
    <name evidence="3" type="ORF">NF557_08890</name>
</gene>
<dbReference type="NCBIfam" id="NF008528">
    <property type="entry name" value="PRK11463.1-2"/>
    <property type="match status" value="1"/>
</dbReference>
<dbReference type="RefSeq" id="WP_252618847.1">
    <property type="nucleotide sequence ID" value="NZ_CP099490.1"/>
</dbReference>
<dbReference type="PANTHER" id="PTHR35335:SF1">
    <property type="entry name" value="UPF0716 PROTEIN FXSA"/>
    <property type="match status" value="1"/>
</dbReference>
<keyword evidence="2" id="KW-0472">Membrane</keyword>
<proteinExistence type="predicted"/>
<dbReference type="EMBL" id="CP099490">
    <property type="protein sequence ID" value="USQ74790.1"/>
    <property type="molecule type" value="Genomic_DNA"/>
</dbReference>
<feature type="compositionally biased region" description="Basic residues" evidence="1">
    <location>
        <begin position="40"/>
        <end position="51"/>
    </location>
</feature>
<feature type="compositionally biased region" description="Gly residues" evidence="1">
    <location>
        <begin position="196"/>
        <end position="209"/>
    </location>
</feature>
<keyword evidence="4" id="KW-1185">Reference proteome</keyword>
<dbReference type="PANTHER" id="PTHR35335">
    <property type="entry name" value="UPF0716 PROTEIN FXSA"/>
    <property type="match status" value="1"/>
</dbReference>
<evidence type="ECO:0000256" key="1">
    <source>
        <dbReference type="SAM" id="MobiDB-lite"/>
    </source>
</evidence>
<feature type="transmembrane region" description="Helical" evidence="2">
    <location>
        <begin position="132"/>
        <end position="157"/>
    </location>
</feature>
<feature type="transmembrane region" description="Helical" evidence="2">
    <location>
        <begin position="58"/>
        <end position="79"/>
    </location>
</feature>
<dbReference type="Pfam" id="PF04186">
    <property type="entry name" value="FxsA"/>
    <property type="match status" value="1"/>
</dbReference>
<feature type="transmembrane region" description="Helical" evidence="2">
    <location>
        <begin position="85"/>
        <end position="103"/>
    </location>
</feature>
<dbReference type="Proteomes" id="UP001056535">
    <property type="component" value="Chromosome"/>
</dbReference>
<reference evidence="3" key="1">
    <citation type="submission" date="2022-06" db="EMBL/GenBank/DDBJ databases">
        <title>Ornithinimicrobium JY.X270.</title>
        <authorList>
            <person name="Huang Y."/>
        </authorList>
    </citation>
    <scope>NUCLEOTIDE SEQUENCE</scope>
    <source>
        <strain evidence="3">JY.X270</strain>
    </source>
</reference>
<name>A0ABY4YE11_9MICO</name>
<accession>A0ABY4YE11</accession>
<evidence type="ECO:0000313" key="3">
    <source>
        <dbReference type="EMBL" id="USQ74790.1"/>
    </source>
</evidence>